<dbReference type="RefSeq" id="WP_096378914.1">
    <property type="nucleotide sequence ID" value="NZ_AP014940.1"/>
</dbReference>
<organism evidence="1 2">
    <name type="scientific">Lysobacter enzymogenes</name>
    <dbReference type="NCBI Taxonomy" id="69"/>
    <lineage>
        <taxon>Bacteria</taxon>
        <taxon>Pseudomonadati</taxon>
        <taxon>Pseudomonadota</taxon>
        <taxon>Gammaproteobacteria</taxon>
        <taxon>Lysobacterales</taxon>
        <taxon>Lysobacteraceae</taxon>
        <taxon>Lysobacter</taxon>
    </lineage>
</organism>
<protein>
    <recommendedName>
        <fullName evidence="3">DUF695 domain-containing protein</fullName>
    </recommendedName>
</protein>
<proteinExistence type="predicted"/>
<gene>
    <name evidence="1" type="ORF">LEN_2966</name>
</gene>
<dbReference type="EMBL" id="AP014940">
    <property type="protein sequence ID" value="BAV98453.1"/>
    <property type="molecule type" value="Genomic_DNA"/>
</dbReference>
<evidence type="ECO:0000313" key="2">
    <source>
        <dbReference type="Proteomes" id="UP000218824"/>
    </source>
</evidence>
<sequence>MYVIATLEPKHPTATRAIQLILEDSSPIPAASGRCELWWPGETHVLDEAPETMSVLVLVGSADQNELSGHRDWDGYRAALAHEVDLAQYEQVHVAVCPIHGSQTIRFFEGAFAADLQRLRKDAKIWLYAVPGAAAQDKAGKAGWNQAWPLPF</sequence>
<dbReference type="Proteomes" id="UP000218824">
    <property type="component" value="Chromosome"/>
</dbReference>
<evidence type="ECO:0000313" key="1">
    <source>
        <dbReference type="EMBL" id="BAV98453.1"/>
    </source>
</evidence>
<accession>A0AAU9AQX9</accession>
<name>A0AAU9AQX9_LYSEN</name>
<dbReference type="GeneID" id="83064799"/>
<dbReference type="KEGG" id="lem:LEN_2966"/>
<reference evidence="1 2" key="1">
    <citation type="journal article" date="2017" name="DNA Res.">
        <title>Complete genome sequence and expression profile of the commercial lytic enzyme producer Lysobacter enzymogenes M497-1.</title>
        <authorList>
            <person name="Takami H."/>
            <person name="Toyoda A."/>
            <person name="Uchiyama I."/>
            <person name="Itoh T."/>
            <person name="Takaki Y."/>
            <person name="Arai W."/>
            <person name="Nishi S."/>
            <person name="Kawai M."/>
            <person name="Shinya K."/>
            <person name="Ikeda H."/>
        </authorList>
    </citation>
    <scope>NUCLEOTIDE SEQUENCE [LARGE SCALE GENOMIC DNA]</scope>
    <source>
        <strain evidence="1 2">M497-1</strain>
    </source>
</reference>
<dbReference type="AlphaFoldDB" id="A0AAU9AQX9"/>
<evidence type="ECO:0008006" key="3">
    <source>
        <dbReference type="Google" id="ProtNLM"/>
    </source>
</evidence>